<comment type="similarity">
    <text evidence="2">Belongs to the class-I pyridoxal-phosphate-dependent aminotransferase family.</text>
</comment>
<name>L8H7T0_ACACF</name>
<dbReference type="InterPro" id="IPR015424">
    <property type="entry name" value="PyrdxlP-dep_Trfase"/>
</dbReference>
<dbReference type="VEuPathDB" id="AmoebaDB:ACA1_055540"/>
<keyword evidence="4 7" id="KW-0808">Transferase</keyword>
<evidence type="ECO:0000259" key="6">
    <source>
        <dbReference type="Pfam" id="PF00155"/>
    </source>
</evidence>
<dbReference type="InterPro" id="IPR015422">
    <property type="entry name" value="PyrdxlP-dep_Trfase_small"/>
</dbReference>
<dbReference type="GO" id="GO:0006520">
    <property type="term" value="P:amino acid metabolic process"/>
    <property type="evidence" value="ECO:0007669"/>
    <property type="project" value="InterPro"/>
</dbReference>
<dbReference type="STRING" id="1257118.L8H7T0"/>
<dbReference type="KEGG" id="acan:ACA1_055540"/>
<keyword evidence="8" id="KW-1185">Reference proteome</keyword>
<dbReference type="CDD" id="cd00609">
    <property type="entry name" value="AAT_like"/>
    <property type="match status" value="1"/>
</dbReference>
<accession>L8H7T0</accession>
<proteinExistence type="inferred from homology"/>
<keyword evidence="5" id="KW-0663">Pyridoxal phosphate</keyword>
<evidence type="ECO:0000313" key="7">
    <source>
        <dbReference type="EMBL" id="ELR20788.1"/>
    </source>
</evidence>
<dbReference type="Proteomes" id="UP000011083">
    <property type="component" value="Unassembled WGS sequence"/>
</dbReference>
<dbReference type="GO" id="GO:0008483">
    <property type="term" value="F:transaminase activity"/>
    <property type="evidence" value="ECO:0007669"/>
    <property type="project" value="UniProtKB-KW"/>
</dbReference>
<evidence type="ECO:0000256" key="5">
    <source>
        <dbReference type="ARBA" id="ARBA00022898"/>
    </source>
</evidence>
<dbReference type="Gene3D" id="3.90.1150.10">
    <property type="entry name" value="Aspartate Aminotransferase, domain 1"/>
    <property type="match status" value="1"/>
</dbReference>
<comment type="cofactor">
    <cofactor evidence="1">
        <name>pyridoxal 5'-phosphate</name>
        <dbReference type="ChEBI" id="CHEBI:597326"/>
    </cofactor>
</comment>
<dbReference type="RefSeq" id="XP_004344191.1">
    <property type="nucleotide sequence ID" value="XM_004344141.1"/>
</dbReference>
<evidence type="ECO:0000256" key="1">
    <source>
        <dbReference type="ARBA" id="ARBA00001933"/>
    </source>
</evidence>
<dbReference type="InterPro" id="IPR015421">
    <property type="entry name" value="PyrdxlP-dep_Trfase_major"/>
</dbReference>
<dbReference type="AlphaFoldDB" id="L8H7T0"/>
<dbReference type="InterPro" id="IPR050596">
    <property type="entry name" value="AspAT/PAT-like"/>
</dbReference>
<protein>
    <submittedName>
        <fullName evidence="7">Aspartate aminotransferase</fullName>
    </submittedName>
</protein>
<dbReference type="OrthoDB" id="2414662at2759"/>
<dbReference type="PANTHER" id="PTHR46383:SF1">
    <property type="entry name" value="ASPARTATE AMINOTRANSFERASE"/>
    <property type="match status" value="1"/>
</dbReference>
<keyword evidence="3 7" id="KW-0032">Aminotransferase</keyword>
<dbReference type="PANTHER" id="PTHR46383">
    <property type="entry name" value="ASPARTATE AMINOTRANSFERASE"/>
    <property type="match status" value="1"/>
</dbReference>
<evidence type="ECO:0000256" key="3">
    <source>
        <dbReference type="ARBA" id="ARBA00022576"/>
    </source>
</evidence>
<gene>
    <name evidence="7" type="ORF">ACA1_055540</name>
</gene>
<dbReference type="SUPFAM" id="SSF53383">
    <property type="entry name" value="PLP-dependent transferases"/>
    <property type="match status" value="1"/>
</dbReference>
<sequence>MQTQRVASRMGKLGTETAFAVSLEAAKVAETGKKVYPFHIGDLDFASPDFVVQSMNKAIADGKTGYCAGAGILPLRKRLAEVLGEQRGVTYGPEHISVQSGGKPVITKFFSSVMEVGDEVLYPSPGYPIYESQIQYLGGVLKPYTYIEKEDGFALDLDGLRSQITSKTKVLVYNNYQNPMGIASSDEEMAEIAKIAIEHDLLVLSDEAYFNILYDGVKGKSIVSLPGMYDRTVILYTYSKSWAMTGWRLGAAVGPQWIINLINKLNTNDESCTTHFIQWAGIECLTKEGEKYTAEVVSKLQERRDVLVEAMRKVPGFKCHSPPAAFYLFVNVTEAMEKLGLTNYEEFRRNILDATGVAFCTREHFGASLPGETQKYVRFAYSGIGLKDIQEACEQLKNFMEKVYKSETSTA</sequence>
<dbReference type="GO" id="GO:0030170">
    <property type="term" value="F:pyridoxal phosphate binding"/>
    <property type="evidence" value="ECO:0007669"/>
    <property type="project" value="InterPro"/>
</dbReference>
<dbReference type="OMA" id="FCTREHF"/>
<evidence type="ECO:0000256" key="2">
    <source>
        <dbReference type="ARBA" id="ARBA00007441"/>
    </source>
</evidence>
<reference evidence="7 8" key="1">
    <citation type="journal article" date="2013" name="Genome Biol.">
        <title>Genome of Acanthamoeba castellanii highlights extensive lateral gene transfer and early evolution of tyrosine kinase signaling.</title>
        <authorList>
            <person name="Clarke M."/>
            <person name="Lohan A.J."/>
            <person name="Liu B."/>
            <person name="Lagkouvardos I."/>
            <person name="Roy S."/>
            <person name="Zafar N."/>
            <person name="Bertelli C."/>
            <person name="Schilde C."/>
            <person name="Kianianmomeni A."/>
            <person name="Burglin T.R."/>
            <person name="Frech C."/>
            <person name="Turcotte B."/>
            <person name="Kopec K.O."/>
            <person name="Synnott J.M."/>
            <person name="Choo C."/>
            <person name="Paponov I."/>
            <person name="Finkler A."/>
            <person name="Soon Heng Tan C."/>
            <person name="Hutchins A.P."/>
            <person name="Weinmeier T."/>
            <person name="Rattei T."/>
            <person name="Chu J.S."/>
            <person name="Gimenez G."/>
            <person name="Irimia M."/>
            <person name="Rigden D.J."/>
            <person name="Fitzpatrick D.A."/>
            <person name="Lorenzo-Morales J."/>
            <person name="Bateman A."/>
            <person name="Chiu C.H."/>
            <person name="Tang P."/>
            <person name="Hegemann P."/>
            <person name="Fromm H."/>
            <person name="Raoult D."/>
            <person name="Greub G."/>
            <person name="Miranda-Saavedra D."/>
            <person name="Chen N."/>
            <person name="Nash P."/>
            <person name="Ginger M.L."/>
            <person name="Horn M."/>
            <person name="Schaap P."/>
            <person name="Caler L."/>
            <person name="Loftus B."/>
        </authorList>
    </citation>
    <scope>NUCLEOTIDE SEQUENCE [LARGE SCALE GENOMIC DNA]</scope>
    <source>
        <strain evidence="7 8">Neff</strain>
    </source>
</reference>
<feature type="domain" description="Aminotransferase class I/classII large" evidence="6">
    <location>
        <begin position="35"/>
        <end position="396"/>
    </location>
</feature>
<evidence type="ECO:0000256" key="4">
    <source>
        <dbReference type="ARBA" id="ARBA00022679"/>
    </source>
</evidence>
<organism evidence="7 8">
    <name type="scientific">Acanthamoeba castellanii (strain ATCC 30010 / Neff)</name>
    <dbReference type="NCBI Taxonomy" id="1257118"/>
    <lineage>
        <taxon>Eukaryota</taxon>
        <taxon>Amoebozoa</taxon>
        <taxon>Discosea</taxon>
        <taxon>Longamoebia</taxon>
        <taxon>Centramoebida</taxon>
        <taxon>Acanthamoebidae</taxon>
        <taxon>Acanthamoeba</taxon>
    </lineage>
</organism>
<dbReference type="Pfam" id="PF00155">
    <property type="entry name" value="Aminotran_1_2"/>
    <property type="match status" value="1"/>
</dbReference>
<dbReference type="Gene3D" id="3.40.640.10">
    <property type="entry name" value="Type I PLP-dependent aspartate aminotransferase-like (Major domain)"/>
    <property type="match status" value="1"/>
</dbReference>
<dbReference type="EMBL" id="KB007909">
    <property type="protein sequence ID" value="ELR20788.1"/>
    <property type="molecule type" value="Genomic_DNA"/>
</dbReference>
<dbReference type="InterPro" id="IPR004839">
    <property type="entry name" value="Aminotransferase_I/II_large"/>
</dbReference>
<evidence type="ECO:0000313" key="8">
    <source>
        <dbReference type="Proteomes" id="UP000011083"/>
    </source>
</evidence>
<dbReference type="GeneID" id="14921658"/>